<feature type="region of interest" description="Disordered" evidence="2">
    <location>
        <begin position="88"/>
        <end position="121"/>
    </location>
</feature>
<name>A0A0C3CKV9_OIDMZ</name>
<feature type="coiled-coil region" evidence="1">
    <location>
        <begin position="356"/>
        <end position="386"/>
    </location>
</feature>
<gene>
    <name evidence="3" type="ORF">OIDMADRAFT_55505</name>
</gene>
<dbReference type="InParanoid" id="A0A0C3CKV9"/>
<feature type="compositionally biased region" description="Polar residues" evidence="2">
    <location>
        <begin position="185"/>
        <end position="210"/>
    </location>
</feature>
<evidence type="ECO:0000313" key="4">
    <source>
        <dbReference type="Proteomes" id="UP000054321"/>
    </source>
</evidence>
<dbReference type="OrthoDB" id="4966at2759"/>
<dbReference type="STRING" id="913774.A0A0C3CKV9"/>
<sequence length="765" mass="86617">MNIFVENDDVESGATGLSGNKANTVLHTSFTSNRVSTDEASSVDYGNTQSFAGQTVGSLLLSPSHARALTPQTYAALEYPAILPNSSLNSGVTINPRPRSVPSTSSGVLRTRGIPQARGSPRFGNEVLIHQQFARQQPFLSQTALQQPSMPQSKSQEPTSRPTLQLPTSLKPTPQQPNLQPPVPRQSSLQSTVSQDRAHQPQTLPQSAMEQSVFEESISQKNFPQHPIMQKPTKQEAERMEGSKSMVLGRDIEPHEVIHESKSKNQSHAVDKGKGKERIQECKARMRTNAPRSFGGPGEDITAEESDFAAKVQKMIDRDDDRIKLDMKLSDMSIKRQPTAEDAVKARGGISKEEFATEMKINIKDLEENERKLDVAEQNRSSMNEDAIAVFGLVLDVDSLMDDAEPLLQAQFLDPNNDPIKKTKATGDFFDSLSNYPEIMMEIAKFLRPRDFVKIYSISTPFNEIIGSYLSHTLQLAAKTQAPESAAVFRFKFYGDLCQFDPASRPDAKKHMLVRSVPSPRWLQMVVHRDRTIRDILALMARQGHRMPKDMSLSLKKMWLIMDISTSRQRIQLLHSPYFTDKDIYNMQMFIVKLDMRFNDPFDGPGSDKLRKLMLGQRGLTPLCKLLKREIGKTEMEVTKMGIRYAYLVEPRFRGMPLFDIPPEEIGIGHLEGWGKGVVHLYRPDELVMREAVRRRLKLKNHILGMMIWGYVDPRAGENIKVTDEEMYISEDESESEEYEVWNDDWETDSDGERIEILEEMSEQE</sequence>
<evidence type="ECO:0000256" key="1">
    <source>
        <dbReference type="SAM" id="Coils"/>
    </source>
</evidence>
<proteinExistence type="predicted"/>
<accession>A0A0C3CKV9</accession>
<evidence type="ECO:0000256" key="2">
    <source>
        <dbReference type="SAM" id="MobiDB-lite"/>
    </source>
</evidence>
<feature type="compositionally biased region" description="Basic and acidic residues" evidence="2">
    <location>
        <begin position="233"/>
        <end position="242"/>
    </location>
</feature>
<dbReference type="HOGENOM" id="CLU_364892_0_0_1"/>
<dbReference type="EMBL" id="KN832878">
    <property type="protein sequence ID" value="KIM99588.1"/>
    <property type="molecule type" value="Genomic_DNA"/>
</dbReference>
<feature type="compositionally biased region" description="Polar residues" evidence="2">
    <location>
        <begin position="141"/>
        <end position="178"/>
    </location>
</feature>
<dbReference type="AlphaFoldDB" id="A0A0C3CKV9"/>
<evidence type="ECO:0000313" key="3">
    <source>
        <dbReference type="EMBL" id="KIM99588.1"/>
    </source>
</evidence>
<keyword evidence="4" id="KW-1185">Reference proteome</keyword>
<dbReference type="Proteomes" id="UP000054321">
    <property type="component" value="Unassembled WGS sequence"/>
</dbReference>
<evidence type="ECO:0008006" key="5">
    <source>
        <dbReference type="Google" id="ProtNLM"/>
    </source>
</evidence>
<reference evidence="3 4" key="1">
    <citation type="submission" date="2014-04" db="EMBL/GenBank/DDBJ databases">
        <authorList>
            <consortium name="DOE Joint Genome Institute"/>
            <person name="Kuo A."/>
            <person name="Martino E."/>
            <person name="Perotto S."/>
            <person name="Kohler A."/>
            <person name="Nagy L.G."/>
            <person name="Floudas D."/>
            <person name="Copeland A."/>
            <person name="Barry K.W."/>
            <person name="Cichocki N."/>
            <person name="Veneault-Fourrey C."/>
            <person name="LaButti K."/>
            <person name="Lindquist E.A."/>
            <person name="Lipzen A."/>
            <person name="Lundell T."/>
            <person name="Morin E."/>
            <person name="Murat C."/>
            <person name="Sun H."/>
            <person name="Tunlid A."/>
            <person name="Henrissat B."/>
            <person name="Grigoriev I.V."/>
            <person name="Hibbett D.S."/>
            <person name="Martin F."/>
            <person name="Nordberg H.P."/>
            <person name="Cantor M.N."/>
            <person name="Hua S.X."/>
        </authorList>
    </citation>
    <scope>NUCLEOTIDE SEQUENCE [LARGE SCALE GENOMIC DNA]</scope>
    <source>
        <strain evidence="3 4">Zn</strain>
    </source>
</reference>
<protein>
    <recommendedName>
        <fullName evidence="5">F-box domain-containing protein</fullName>
    </recommendedName>
</protein>
<feature type="region of interest" description="Disordered" evidence="2">
    <location>
        <begin position="141"/>
        <end position="243"/>
    </location>
</feature>
<keyword evidence="1" id="KW-0175">Coiled coil</keyword>
<organism evidence="3 4">
    <name type="scientific">Oidiodendron maius (strain Zn)</name>
    <dbReference type="NCBI Taxonomy" id="913774"/>
    <lineage>
        <taxon>Eukaryota</taxon>
        <taxon>Fungi</taxon>
        <taxon>Dikarya</taxon>
        <taxon>Ascomycota</taxon>
        <taxon>Pezizomycotina</taxon>
        <taxon>Leotiomycetes</taxon>
        <taxon>Leotiomycetes incertae sedis</taxon>
        <taxon>Myxotrichaceae</taxon>
        <taxon>Oidiodendron</taxon>
    </lineage>
</organism>
<reference evidence="4" key="2">
    <citation type="submission" date="2015-01" db="EMBL/GenBank/DDBJ databases">
        <title>Evolutionary Origins and Diversification of the Mycorrhizal Mutualists.</title>
        <authorList>
            <consortium name="DOE Joint Genome Institute"/>
            <consortium name="Mycorrhizal Genomics Consortium"/>
            <person name="Kohler A."/>
            <person name="Kuo A."/>
            <person name="Nagy L.G."/>
            <person name="Floudas D."/>
            <person name="Copeland A."/>
            <person name="Barry K.W."/>
            <person name="Cichocki N."/>
            <person name="Veneault-Fourrey C."/>
            <person name="LaButti K."/>
            <person name="Lindquist E.A."/>
            <person name="Lipzen A."/>
            <person name="Lundell T."/>
            <person name="Morin E."/>
            <person name="Murat C."/>
            <person name="Riley R."/>
            <person name="Ohm R."/>
            <person name="Sun H."/>
            <person name="Tunlid A."/>
            <person name="Henrissat B."/>
            <person name="Grigoriev I.V."/>
            <person name="Hibbett D.S."/>
            <person name="Martin F."/>
        </authorList>
    </citation>
    <scope>NUCLEOTIDE SEQUENCE [LARGE SCALE GENOMIC DNA]</scope>
    <source>
        <strain evidence="4">Zn</strain>
    </source>
</reference>
<feature type="region of interest" description="Disordered" evidence="2">
    <location>
        <begin position="256"/>
        <end position="277"/>
    </location>
</feature>